<name>A0ABS0I692_9BACT</name>
<accession>A0ABS0I692</accession>
<comment type="caution">
    <text evidence="2">The sequence shown here is derived from an EMBL/GenBank/DDBJ whole genome shotgun (WGS) entry which is preliminary data.</text>
</comment>
<gene>
    <name evidence="2" type="ORF">I2H31_15375</name>
</gene>
<dbReference type="EMBL" id="JADQDM010000007">
    <property type="protein sequence ID" value="MBF9222483.1"/>
    <property type="molecule type" value="Genomic_DNA"/>
</dbReference>
<evidence type="ECO:0000313" key="2">
    <source>
        <dbReference type="EMBL" id="MBF9222483.1"/>
    </source>
</evidence>
<sequence>MFQGIKRVSVAQQLASLRCDWPEGQGQLTKQGLTWLVALRPTSLSRTYVIRLTYASPNTWPQVHVVSPSLRELAGDRTIPHLYCQRTIRLCLFTPWLREWQPHQRLSRTLVPWAKTWLYYFEDWLTTNEWQGGGLHPNPTQTIKASQKSWQYLK</sequence>
<dbReference type="Proteomes" id="UP000618931">
    <property type="component" value="Unassembled WGS sequence"/>
</dbReference>
<dbReference type="InterPro" id="IPR058588">
    <property type="entry name" value="E2-CBASS"/>
</dbReference>
<reference evidence="2 3" key="1">
    <citation type="submission" date="2020-11" db="EMBL/GenBank/DDBJ databases">
        <authorList>
            <person name="Kim M.K."/>
        </authorList>
    </citation>
    <scope>NUCLEOTIDE SEQUENCE [LARGE SCALE GENOMIC DNA]</scope>
    <source>
        <strain evidence="2 3">BT662</strain>
    </source>
</reference>
<dbReference type="RefSeq" id="WP_196293924.1">
    <property type="nucleotide sequence ID" value="NZ_JADQDM010000007.1"/>
</dbReference>
<organism evidence="2 3">
    <name type="scientific">Hymenobacter ruricola</name>
    <dbReference type="NCBI Taxonomy" id="2791023"/>
    <lineage>
        <taxon>Bacteria</taxon>
        <taxon>Pseudomonadati</taxon>
        <taxon>Bacteroidota</taxon>
        <taxon>Cytophagia</taxon>
        <taxon>Cytophagales</taxon>
        <taxon>Hymenobacteraceae</taxon>
        <taxon>Hymenobacter</taxon>
    </lineage>
</organism>
<protein>
    <recommendedName>
        <fullName evidence="1">Type II CBASS E2 protein domain-containing protein</fullName>
    </recommendedName>
</protein>
<feature type="domain" description="Type II CBASS E2 protein" evidence="1">
    <location>
        <begin position="13"/>
        <end position="137"/>
    </location>
</feature>
<evidence type="ECO:0000259" key="1">
    <source>
        <dbReference type="Pfam" id="PF26395"/>
    </source>
</evidence>
<keyword evidence="3" id="KW-1185">Reference proteome</keyword>
<evidence type="ECO:0000313" key="3">
    <source>
        <dbReference type="Proteomes" id="UP000618931"/>
    </source>
</evidence>
<proteinExistence type="predicted"/>
<dbReference type="Pfam" id="PF26395">
    <property type="entry name" value="E2-CBASS"/>
    <property type="match status" value="1"/>
</dbReference>